<keyword evidence="1" id="KW-0175">Coiled coil</keyword>
<comment type="caution">
    <text evidence="4">The sequence shown here is derived from an EMBL/GenBank/DDBJ whole genome shotgun (WGS) entry which is preliminary data.</text>
</comment>
<proteinExistence type="predicted"/>
<dbReference type="InterPro" id="IPR027417">
    <property type="entry name" value="P-loop_NTPase"/>
</dbReference>
<dbReference type="SUPFAM" id="SSF52540">
    <property type="entry name" value="P-loop containing nucleoside triphosphate hydrolases"/>
    <property type="match status" value="1"/>
</dbReference>
<feature type="transmembrane region" description="Helical" evidence="2">
    <location>
        <begin position="198"/>
        <end position="217"/>
    </location>
</feature>
<dbReference type="Proteomes" id="UP000228740">
    <property type="component" value="Unassembled WGS sequence"/>
</dbReference>
<dbReference type="OrthoDB" id="1701659at2"/>
<evidence type="ECO:0000313" key="4">
    <source>
        <dbReference type="EMBL" id="PJJ68149.1"/>
    </source>
</evidence>
<evidence type="ECO:0000256" key="1">
    <source>
        <dbReference type="SAM" id="Coils"/>
    </source>
</evidence>
<evidence type="ECO:0000259" key="3">
    <source>
        <dbReference type="Pfam" id="PF20693"/>
    </source>
</evidence>
<feature type="coiled-coil region" evidence="1">
    <location>
        <begin position="440"/>
        <end position="467"/>
    </location>
</feature>
<feature type="transmembrane region" description="Helical" evidence="2">
    <location>
        <begin position="164"/>
        <end position="183"/>
    </location>
</feature>
<name>A0A2M9CBC9_9FLAO</name>
<dbReference type="AlphaFoldDB" id="A0A2M9CBC9"/>
<feature type="domain" description="YobI-like P-loop NTPase" evidence="3">
    <location>
        <begin position="72"/>
        <end position="426"/>
    </location>
</feature>
<protein>
    <recommendedName>
        <fullName evidence="3">YobI-like P-loop NTPase domain-containing protein</fullName>
    </recommendedName>
</protein>
<dbReference type="Pfam" id="PF20693">
    <property type="entry name" value="YobI-ATPase"/>
    <property type="match status" value="1"/>
</dbReference>
<evidence type="ECO:0000313" key="5">
    <source>
        <dbReference type="Proteomes" id="UP000228740"/>
    </source>
</evidence>
<feature type="transmembrane region" description="Helical" evidence="2">
    <location>
        <begin position="15"/>
        <end position="34"/>
    </location>
</feature>
<gene>
    <name evidence="4" type="ORF">CLV73_2184</name>
</gene>
<dbReference type="RefSeq" id="WP_100376791.1">
    <property type="nucleotide sequence ID" value="NZ_PGFD01000001.1"/>
</dbReference>
<dbReference type="EMBL" id="PGFD01000001">
    <property type="protein sequence ID" value="PJJ68149.1"/>
    <property type="molecule type" value="Genomic_DNA"/>
</dbReference>
<keyword evidence="2" id="KW-0472">Membrane</keyword>
<reference evidence="4 5" key="1">
    <citation type="submission" date="2017-11" db="EMBL/GenBank/DDBJ databases">
        <title>Genomic Encyclopedia of Archaeal and Bacterial Type Strains, Phase II (KMG-II): From Individual Species to Whole Genera.</title>
        <authorList>
            <person name="Goeker M."/>
        </authorList>
    </citation>
    <scope>NUCLEOTIDE SEQUENCE [LARGE SCALE GENOMIC DNA]</scope>
    <source>
        <strain evidence="4 5">DSM 27617</strain>
    </source>
</reference>
<evidence type="ECO:0000256" key="2">
    <source>
        <dbReference type="SAM" id="Phobius"/>
    </source>
</evidence>
<dbReference type="InterPro" id="IPR048428">
    <property type="entry name" value="YobI-NTPase"/>
</dbReference>
<accession>A0A2M9CBC9</accession>
<sequence>MKKLLNEIRERYLEFKILSTEFYLNLLSGAILFLGRKKMKLLVKNNDNPNNLEDLTPYILKDEESNYNLQTYLNSLKWGVLNNNVRNIAISGSFGTGKSTILNLFKKNNPEFKILDINLGKFEEKNKQTEVDIETSIVQQILYYEKKKNLKDSRFERITFDRFIFIKVVFFIIWALSILYLFFDKIYQKLYLINREESFYYVYLMKFSFLLGVFFILKKIFKQLFKLKVNKVSFSDAEFVPKDNDISIINKHVDELIYFFEKTRTQIVFIEDIDRFEDAVEVFIKLRELNIIINNSKDIVQKVTFIYAVKDELFSKNNEKTKFFDLIIPVIPVVDYSNSNTQFIKRLKDDFINEDIISEDIINDISPYVNDMRSLINIINEFKTYYKIKSKENQALNGNKLFSLIVIKNMYPIEFKSLQNKEGIIYKIFELKSIFYSDIVKQIKKDIELLEEDNSNIELERQSSLIELQMIYLSQLLLDSFGAIRYNIDEDSLQVQDLIKEEKFEQFVNKGTLSYTLGGRTTFLSFANIETKVNPDAGYIDRKKRIEDKLNNKKQSNNFEIRKLRKRINKLKNSSLNQLFQKADRKHIEEYFTKAFVDANDKIELGDGLSIENNIANEHRKYSLLKVIITNNYLDENYSNYISLFYPESISENDYNLKLKIIEDGETAFNDVINKPKNLISELSIANFKKESILNFYILDYLLGNFKNNEVLTHKLEEFLNTISNTNDKSVDFIDKYIEYSEISGYTHTFILKISSWEDFWYLVHNEDIFSLKKKKKIIDILFRVNNIDEIKSLNKENKIKEFLEDYDDFLLNNYNENRKEEIFNKLKSLGIKFKEIKYEASLHDWILQVMNNNLYVIDINNINLFLAKYSNPDYIQYSYSTNNYTALLNSDCIALKENVSDNINYYVENVLLKLDNNNEEEIEVVETLLNNDEITISNRTALIRKIDFTVQKITNIDTELWVPLFINNRILPHWINILSYYNYNNKEIDFVIEEFLNKEENYNRLKLICINDSIDENENHLTDELITNFNISLINSEISNDAFDELIDSLTVNFDETSVIEKTERIPKLISNGNIILNSENLSSLSEIEIIAICEKKEVELNETYSNLELPIDSWKAIFMANINPELKLLIFDFLTDNEMYNSEDTSFLEVLINIFKENKFHQYSEFFVDSVMESQLIISDKIFLLNFEKDSIDTLQFRKYIEQLGKPFSLILQKEKIEIDNSDENKVFLENLRELGFIKRIYMKNNNSILTASYND</sequence>
<organism evidence="4 5">
    <name type="scientific">Chryseobacterium geocarposphaerae</name>
    <dbReference type="NCBI Taxonomy" id="1416776"/>
    <lineage>
        <taxon>Bacteria</taxon>
        <taxon>Pseudomonadati</taxon>
        <taxon>Bacteroidota</taxon>
        <taxon>Flavobacteriia</taxon>
        <taxon>Flavobacteriales</taxon>
        <taxon>Weeksellaceae</taxon>
        <taxon>Chryseobacterium group</taxon>
        <taxon>Chryseobacterium</taxon>
    </lineage>
</organism>
<keyword evidence="2" id="KW-0812">Transmembrane</keyword>
<keyword evidence="5" id="KW-1185">Reference proteome</keyword>
<keyword evidence="2" id="KW-1133">Transmembrane helix</keyword>